<keyword evidence="6" id="KW-1185">Reference proteome</keyword>
<evidence type="ECO:0000256" key="2">
    <source>
        <dbReference type="ARBA" id="ARBA00005979"/>
    </source>
</evidence>
<evidence type="ECO:0000256" key="3">
    <source>
        <dbReference type="ARBA" id="ARBA00023002"/>
    </source>
</evidence>
<dbReference type="SUPFAM" id="SSF51395">
    <property type="entry name" value="FMN-linked oxidoreductases"/>
    <property type="match status" value="1"/>
</dbReference>
<dbReference type="OrthoDB" id="8985337at2"/>
<dbReference type="STRING" id="1122240.GCA_000620105_00050"/>
<dbReference type="Proteomes" id="UP000244173">
    <property type="component" value="Chromosome"/>
</dbReference>
<dbReference type="InterPro" id="IPR045247">
    <property type="entry name" value="Oye-like"/>
</dbReference>
<dbReference type="AlphaFoldDB" id="A0A2S0PAG5"/>
<dbReference type="RefSeq" id="WP_107889359.1">
    <property type="nucleotide sequence ID" value="NZ_CP028519.1"/>
</dbReference>
<dbReference type="GO" id="GO:0016628">
    <property type="term" value="F:oxidoreductase activity, acting on the CH-CH group of donors, NAD or NADP as acceptor"/>
    <property type="evidence" value="ECO:0007669"/>
    <property type="project" value="UniProtKB-ARBA"/>
</dbReference>
<dbReference type="Gene3D" id="3.20.20.70">
    <property type="entry name" value="Aldolase class I"/>
    <property type="match status" value="1"/>
</dbReference>
<dbReference type="CDD" id="cd02933">
    <property type="entry name" value="OYE_like_FMN"/>
    <property type="match status" value="1"/>
</dbReference>
<sequence length="368" mass="39826">MNADKLLTPLTLGAIELRNRIVMAPLTRLRAIEPGDIPTPLMAEYYTQRASAGLIITEAAQISPVGKGYAGAPGIYDETQVAAWKHITDAVHEHGGRMAIQLWHVGRISHTALQPGHAAPVAPSALAADTRTTIRDENGNLTRVPCSVPRALETAELEDLVEDYRLATDRARRAGFDLIEIHAAHGYLLAQFLSPQSNVRTDAYGGSIENRARLTLEVVDATIAEWDSAHVGIRISPLGMFNGLDDAGQEEMAYYLVSELARRNLAYLHISEPDWAGGPAYSEAFRRALRDRYPGKILAAGSYTTEKGEKLISQGLIDAAVFGRPFIANPDLVERLTLGAPLNAVDEATVYASGATGYTDYPTLSARA</sequence>
<dbReference type="InterPro" id="IPR001155">
    <property type="entry name" value="OxRdtase_FMN_N"/>
</dbReference>
<evidence type="ECO:0000313" key="5">
    <source>
        <dbReference type="EMBL" id="AVY94346.1"/>
    </source>
</evidence>
<dbReference type="PANTHER" id="PTHR22893:SF91">
    <property type="entry name" value="NADPH DEHYDROGENASE 2-RELATED"/>
    <property type="match status" value="1"/>
</dbReference>
<dbReference type="InterPro" id="IPR013785">
    <property type="entry name" value="Aldolase_TIM"/>
</dbReference>
<evidence type="ECO:0000313" key="6">
    <source>
        <dbReference type="Proteomes" id="UP000244173"/>
    </source>
</evidence>
<dbReference type="KEGG" id="maer:DAI18_10060"/>
<evidence type="ECO:0000259" key="4">
    <source>
        <dbReference type="Pfam" id="PF00724"/>
    </source>
</evidence>
<dbReference type="PANTHER" id="PTHR22893">
    <property type="entry name" value="NADH OXIDOREDUCTASE-RELATED"/>
    <property type="match status" value="1"/>
</dbReference>
<accession>A0A2S0PAG5</accession>
<comment type="similarity">
    <text evidence="2">Belongs to the NADH:flavin oxidoreductase/NADH oxidase family.</text>
</comment>
<dbReference type="NCBIfam" id="NF007899">
    <property type="entry name" value="PRK10605.1"/>
    <property type="match status" value="1"/>
</dbReference>
<dbReference type="EMBL" id="CP028519">
    <property type="protein sequence ID" value="AVY94346.1"/>
    <property type="molecule type" value="Genomic_DNA"/>
</dbReference>
<proteinExistence type="inferred from homology"/>
<dbReference type="GO" id="GO:0005829">
    <property type="term" value="C:cytosol"/>
    <property type="evidence" value="ECO:0007669"/>
    <property type="project" value="TreeGrafter"/>
</dbReference>
<gene>
    <name evidence="5" type="ORF">DAI18_10060</name>
</gene>
<organism evidence="5 6">
    <name type="scientific">Microvirgula aerodenitrificans</name>
    <dbReference type="NCBI Taxonomy" id="57480"/>
    <lineage>
        <taxon>Bacteria</taxon>
        <taxon>Pseudomonadati</taxon>
        <taxon>Pseudomonadota</taxon>
        <taxon>Betaproteobacteria</taxon>
        <taxon>Neisseriales</taxon>
        <taxon>Aquaspirillaceae</taxon>
        <taxon>Microvirgula</taxon>
    </lineage>
</organism>
<dbReference type="Pfam" id="PF00724">
    <property type="entry name" value="Oxidored_FMN"/>
    <property type="match status" value="1"/>
</dbReference>
<feature type="domain" description="NADH:flavin oxidoreductase/NADH oxidase N-terminal" evidence="4">
    <location>
        <begin position="5"/>
        <end position="342"/>
    </location>
</feature>
<reference evidence="5 6" key="1">
    <citation type="submission" date="2018-04" db="EMBL/GenBank/DDBJ databases">
        <title>Denitrifier Microvirgula.</title>
        <authorList>
            <person name="Anderson E."/>
            <person name="Jang J."/>
            <person name="Ishii S."/>
        </authorList>
    </citation>
    <scope>NUCLEOTIDE SEQUENCE [LARGE SCALE GENOMIC DNA]</scope>
    <source>
        <strain evidence="5 6">BE2.4</strain>
    </source>
</reference>
<name>A0A2S0PAG5_9NEIS</name>
<comment type="cofactor">
    <cofactor evidence="1">
        <name>FMN</name>
        <dbReference type="ChEBI" id="CHEBI:58210"/>
    </cofactor>
</comment>
<keyword evidence="3" id="KW-0560">Oxidoreductase</keyword>
<dbReference type="GO" id="GO:0010181">
    <property type="term" value="F:FMN binding"/>
    <property type="evidence" value="ECO:0007669"/>
    <property type="project" value="InterPro"/>
</dbReference>
<evidence type="ECO:0000256" key="1">
    <source>
        <dbReference type="ARBA" id="ARBA00001917"/>
    </source>
</evidence>
<protein>
    <submittedName>
        <fullName evidence="5">Alkene reductase</fullName>
    </submittedName>
</protein>
<dbReference type="FunFam" id="3.20.20.70:FF:000059">
    <property type="entry name" value="N-ethylmaleimide reductase, FMN-linked"/>
    <property type="match status" value="1"/>
</dbReference>